<protein>
    <submittedName>
        <fullName evidence="2">Uncharacterized protein</fullName>
    </submittedName>
</protein>
<keyword evidence="3" id="KW-1185">Reference proteome</keyword>
<sequence length="149" mass="16683">MQSIDFPTFKNYAFSIHLGIIMPFIMSNLQGKFDFSQYLLQLLVILPVSIILGSIILDIPKLAQQFVAFLGVSQPDWLVFLLGQFPPALIFSFIMGMIAVTLQGDLNFQSFLGVVKGLPITVGIAMVIQILVTLLIDKVYKTWLFPKND</sequence>
<dbReference type="RefSeq" id="WP_090289171.1">
    <property type="nucleotide sequence ID" value="NZ_FNCK01000002.1"/>
</dbReference>
<name>A0A1G7QGB1_9LACT</name>
<dbReference type="Proteomes" id="UP000199708">
    <property type="component" value="Unassembled WGS sequence"/>
</dbReference>
<evidence type="ECO:0000313" key="3">
    <source>
        <dbReference type="Proteomes" id="UP000199708"/>
    </source>
</evidence>
<accession>A0A1G7QGB1</accession>
<organism evidence="2 3">
    <name type="scientific">Facklamia miroungae</name>
    <dbReference type="NCBI Taxonomy" id="120956"/>
    <lineage>
        <taxon>Bacteria</taxon>
        <taxon>Bacillati</taxon>
        <taxon>Bacillota</taxon>
        <taxon>Bacilli</taxon>
        <taxon>Lactobacillales</taxon>
        <taxon>Aerococcaceae</taxon>
        <taxon>Facklamia</taxon>
    </lineage>
</organism>
<feature type="transmembrane region" description="Helical" evidence="1">
    <location>
        <begin position="77"/>
        <end position="102"/>
    </location>
</feature>
<feature type="transmembrane region" description="Helical" evidence="1">
    <location>
        <begin position="114"/>
        <end position="136"/>
    </location>
</feature>
<dbReference type="EMBL" id="FNCK01000002">
    <property type="protein sequence ID" value="SDF97498.1"/>
    <property type="molecule type" value="Genomic_DNA"/>
</dbReference>
<feature type="transmembrane region" description="Helical" evidence="1">
    <location>
        <begin position="38"/>
        <end position="57"/>
    </location>
</feature>
<keyword evidence="1" id="KW-0812">Transmembrane</keyword>
<reference evidence="2 3" key="1">
    <citation type="submission" date="2016-10" db="EMBL/GenBank/DDBJ databases">
        <authorList>
            <person name="de Groot N.N."/>
        </authorList>
    </citation>
    <scope>NUCLEOTIDE SEQUENCE [LARGE SCALE GENOMIC DNA]</scope>
    <source>
        <strain evidence="2 3">ATCC BAA-466</strain>
    </source>
</reference>
<feature type="transmembrane region" description="Helical" evidence="1">
    <location>
        <begin position="12"/>
        <end position="31"/>
    </location>
</feature>
<proteinExistence type="predicted"/>
<keyword evidence="1" id="KW-1133">Transmembrane helix</keyword>
<evidence type="ECO:0000313" key="2">
    <source>
        <dbReference type="EMBL" id="SDF97498.1"/>
    </source>
</evidence>
<keyword evidence="1" id="KW-0472">Membrane</keyword>
<evidence type="ECO:0000256" key="1">
    <source>
        <dbReference type="SAM" id="Phobius"/>
    </source>
</evidence>
<dbReference type="AlphaFoldDB" id="A0A1G7QGB1"/>
<gene>
    <name evidence="2" type="ORF">SAMN05421791_10278</name>
</gene>